<organism evidence="2 3">
    <name type="scientific">Babesia caballi</name>
    <dbReference type="NCBI Taxonomy" id="5871"/>
    <lineage>
        <taxon>Eukaryota</taxon>
        <taxon>Sar</taxon>
        <taxon>Alveolata</taxon>
        <taxon>Apicomplexa</taxon>
        <taxon>Aconoidasida</taxon>
        <taxon>Piroplasmida</taxon>
        <taxon>Babesiidae</taxon>
        <taxon>Babesia</taxon>
    </lineage>
</organism>
<gene>
    <name evidence="2" type="ORF">BcabD6B2_05540</name>
</gene>
<reference evidence="2 3" key="1">
    <citation type="submission" date="2021-06" db="EMBL/GenBank/DDBJ databases">
        <title>Genome sequence of Babesia caballi.</title>
        <authorList>
            <person name="Yamagishi J."/>
            <person name="Kidaka T."/>
            <person name="Ochi A."/>
        </authorList>
    </citation>
    <scope>NUCLEOTIDE SEQUENCE [LARGE SCALE GENOMIC DNA]</scope>
    <source>
        <strain evidence="2">USDA-D6B2</strain>
    </source>
</reference>
<keyword evidence="3" id="KW-1185">Reference proteome</keyword>
<comment type="caution">
    <text evidence="2">The sequence shown here is derived from an EMBL/GenBank/DDBJ whole genome shotgun (WGS) entry which is preliminary data.</text>
</comment>
<feature type="compositionally biased region" description="Polar residues" evidence="1">
    <location>
        <begin position="24"/>
        <end position="35"/>
    </location>
</feature>
<sequence>MIDYITVPISVLSVTALCDKVTMSRQEGTHNSSKTSKVEAVGATGQGPEARVAEEGGAGGAGGFDDVEEISGEVVTKEVEGSEG</sequence>
<protein>
    <submittedName>
        <fullName evidence="2">Uncharacterized protein</fullName>
    </submittedName>
</protein>
<feature type="region of interest" description="Disordered" evidence="1">
    <location>
        <begin position="24"/>
        <end position="66"/>
    </location>
</feature>
<proteinExistence type="predicted"/>
<dbReference type="EMBL" id="BPLF01000001">
    <property type="protein sequence ID" value="GIX61119.1"/>
    <property type="molecule type" value="Genomic_DNA"/>
</dbReference>
<accession>A0AAV4LMC9</accession>
<evidence type="ECO:0000313" key="3">
    <source>
        <dbReference type="Proteomes" id="UP001497744"/>
    </source>
</evidence>
<dbReference type="GeneID" id="94192602"/>
<dbReference type="Proteomes" id="UP001497744">
    <property type="component" value="Unassembled WGS sequence"/>
</dbReference>
<name>A0AAV4LMC9_BABCB</name>
<dbReference type="AlphaFoldDB" id="A0AAV4LMC9"/>
<evidence type="ECO:0000313" key="2">
    <source>
        <dbReference type="EMBL" id="GIX61119.1"/>
    </source>
</evidence>
<evidence type="ECO:0000256" key="1">
    <source>
        <dbReference type="SAM" id="MobiDB-lite"/>
    </source>
</evidence>
<dbReference type="RefSeq" id="XP_067713190.1">
    <property type="nucleotide sequence ID" value="XM_067857089.1"/>
</dbReference>